<sequence length="82" mass="9310">MKYNLYAIRDFKTTFMSPIIEQSNASAIRNFNHAYLNKDSVMHTHPEDFALYLIGTYNAETGEIIPCTVELIVSASDFTKGE</sequence>
<dbReference type="InterPro" id="IPR046781">
    <property type="entry name" value="Phage_ORF5"/>
</dbReference>
<organism evidence="1">
    <name type="scientific">Microvirus mar30</name>
    <dbReference type="NCBI Taxonomy" id="2851164"/>
    <lineage>
        <taxon>Viruses</taxon>
        <taxon>Monodnaviria</taxon>
        <taxon>Sangervirae</taxon>
        <taxon>Phixviricota</taxon>
        <taxon>Malgrandaviricetes</taxon>
        <taxon>Petitvirales</taxon>
        <taxon>Microviridae</taxon>
    </lineage>
</organism>
<name>A0A8F5MKL3_9VIRU</name>
<evidence type="ECO:0000313" key="1">
    <source>
        <dbReference type="EMBL" id="QXN75136.1"/>
    </source>
</evidence>
<accession>A0A8F5MKL3</accession>
<reference evidence="1" key="1">
    <citation type="submission" date="2021-04" db="EMBL/GenBank/DDBJ databases">
        <title>Genomes of microviruses identified in yellow-bellied marmot fecal samples.</title>
        <authorList>
            <person name="Varsani A."/>
            <person name="Kraberger S."/>
            <person name="Chatterjee A."/>
            <person name="Richet C."/>
            <person name="Fontenele R.S."/>
            <person name="Schmidlin K."/>
            <person name="Blumstein D.T."/>
        </authorList>
    </citation>
    <scope>NUCLEOTIDE SEQUENCE</scope>
    <source>
        <strain evidence="1">Mar30</strain>
    </source>
</reference>
<proteinExistence type="predicted"/>
<dbReference type="Pfam" id="PF20577">
    <property type="entry name" value="Phage_ORF5"/>
    <property type="match status" value="1"/>
</dbReference>
<protein>
    <submittedName>
        <fullName evidence="1">Nonstructural protein</fullName>
    </submittedName>
</protein>
<dbReference type="EMBL" id="MZ089776">
    <property type="protein sequence ID" value="QXN75136.1"/>
    <property type="molecule type" value="Genomic_DNA"/>
</dbReference>